<evidence type="ECO:0000256" key="4">
    <source>
        <dbReference type="ARBA" id="ARBA00023306"/>
    </source>
</evidence>
<comment type="subunit">
    <text evidence="5">Self-interacts. Interacts with FtsZ.</text>
</comment>
<dbReference type="InterPro" id="IPR050696">
    <property type="entry name" value="FtsA/MreB"/>
</dbReference>
<accession>A0A1F6LJF1</accession>
<dbReference type="InterPro" id="IPR003494">
    <property type="entry name" value="SHS2_FtsA"/>
</dbReference>
<dbReference type="InterPro" id="IPR043129">
    <property type="entry name" value="ATPase_NBD"/>
</dbReference>
<dbReference type="Gene3D" id="3.30.1490.110">
    <property type="match status" value="1"/>
</dbReference>
<dbReference type="SUPFAM" id="SSF53067">
    <property type="entry name" value="Actin-like ATPase domain"/>
    <property type="match status" value="2"/>
</dbReference>
<keyword evidence="3 5" id="KW-0472">Membrane</keyword>
<keyword evidence="2 5" id="KW-0132">Cell division</keyword>
<dbReference type="InterPro" id="IPR020823">
    <property type="entry name" value="Cell_div_FtsA"/>
</dbReference>
<dbReference type="PANTHER" id="PTHR32432">
    <property type="entry name" value="CELL DIVISION PROTEIN FTSA-RELATED"/>
    <property type="match status" value="1"/>
</dbReference>
<evidence type="ECO:0000256" key="6">
    <source>
        <dbReference type="PIRNR" id="PIRNR003101"/>
    </source>
</evidence>
<dbReference type="AlphaFoldDB" id="A0A1F6LJF1"/>
<comment type="similarity">
    <text evidence="5 6">Belongs to the FtsA/MreB family.</text>
</comment>
<dbReference type="HAMAP" id="MF_02033">
    <property type="entry name" value="FtsA"/>
    <property type="match status" value="1"/>
</dbReference>
<dbReference type="EMBL" id="MFPS01000007">
    <property type="protein sequence ID" value="OGH59469.1"/>
    <property type="molecule type" value="Genomic_DNA"/>
</dbReference>
<evidence type="ECO:0000256" key="2">
    <source>
        <dbReference type="ARBA" id="ARBA00022618"/>
    </source>
</evidence>
<dbReference type="GO" id="GO:0009898">
    <property type="term" value="C:cytoplasmic side of plasma membrane"/>
    <property type="evidence" value="ECO:0007669"/>
    <property type="project" value="UniProtKB-UniRule"/>
</dbReference>
<dbReference type="CDD" id="cd24048">
    <property type="entry name" value="ASKHA_NBD_FtsA"/>
    <property type="match status" value="1"/>
</dbReference>
<sequence length="419" mass="45088">MINRKRKSELITGIDIGSTSIRVVVGECSSDTKGNQELQIIGAVEVPATGIYRGAISSIEEAISSVSHALEQIQKLIGLHIEHSWVGIGGVDMKSQESRGVISVSKTDGEISSDDMLRVIESAQIVAPPLNYEVMHVIPRNFVVDGQSGIKDPVGMTGMRLEVNTQIIHGLSSQLKNVNRTIYRAGINIDDVVLTIVAVGEVVTTKRQRDLGVVVASIGGSTTSIIVYEEGDIMHTSILPIGSEHITHDLSLGLRISIDMAEKIKVKYGNCNPKLINKRDKITITNSSGESEDVSLYLVSQIINARVVEILEKIDSELHSIGRSGLLPAGAILTGGGANIKGLVDIGRGTLRLPVSIGYPIDVVSITPKSNELTFAGAVGLVKWGSNVNYKSYSRKSIVSGVTNKIWLIFRKVGKWLIP</sequence>
<keyword evidence="1 5" id="KW-1003">Cell membrane</keyword>
<dbReference type="Pfam" id="PF02491">
    <property type="entry name" value="SHS2_FTSA"/>
    <property type="match status" value="1"/>
</dbReference>
<dbReference type="GO" id="GO:0043093">
    <property type="term" value="P:FtsZ-dependent cytokinesis"/>
    <property type="evidence" value="ECO:0007669"/>
    <property type="project" value="UniProtKB-UniRule"/>
</dbReference>
<dbReference type="GO" id="GO:0032153">
    <property type="term" value="C:cell division site"/>
    <property type="evidence" value="ECO:0007669"/>
    <property type="project" value="UniProtKB-UniRule"/>
</dbReference>
<dbReference type="Pfam" id="PF14450">
    <property type="entry name" value="FtsA"/>
    <property type="match status" value="1"/>
</dbReference>
<evidence type="ECO:0000259" key="7">
    <source>
        <dbReference type="SMART" id="SM00842"/>
    </source>
</evidence>
<evidence type="ECO:0000256" key="3">
    <source>
        <dbReference type="ARBA" id="ARBA00023136"/>
    </source>
</evidence>
<name>A0A1F6LJF1_9BACT</name>
<evidence type="ECO:0000256" key="1">
    <source>
        <dbReference type="ARBA" id="ARBA00022475"/>
    </source>
</evidence>
<organism evidence="8 9">
    <name type="scientific">Candidatus Magasanikbacteria bacterium RIFCSPHIGHO2_01_FULL_33_34</name>
    <dbReference type="NCBI Taxonomy" id="1798671"/>
    <lineage>
        <taxon>Bacteria</taxon>
        <taxon>Candidatus Magasanikiibacteriota</taxon>
    </lineage>
</organism>
<dbReference type="PANTHER" id="PTHR32432:SF4">
    <property type="entry name" value="CELL DIVISION PROTEIN FTSA"/>
    <property type="match status" value="1"/>
</dbReference>
<protein>
    <recommendedName>
        <fullName evidence="5 6">Cell division protein FtsA</fullName>
    </recommendedName>
</protein>
<keyword evidence="4 5" id="KW-0131">Cell cycle</keyword>
<proteinExistence type="inferred from homology"/>
<evidence type="ECO:0000256" key="5">
    <source>
        <dbReference type="HAMAP-Rule" id="MF_02033"/>
    </source>
</evidence>
<evidence type="ECO:0000313" key="9">
    <source>
        <dbReference type="Proteomes" id="UP000177067"/>
    </source>
</evidence>
<feature type="domain" description="SHS2" evidence="7">
    <location>
        <begin position="11"/>
        <end position="203"/>
    </location>
</feature>
<dbReference type="Gene3D" id="3.30.420.40">
    <property type="match status" value="1"/>
</dbReference>
<reference evidence="8 9" key="1">
    <citation type="journal article" date="2016" name="Nat. Commun.">
        <title>Thousands of microbial genomes shed light on interconnected biogeochemical processes in an aquifer system.</title>
        <authorList>
            <person name="Anantharaman K."/>
            <person name="Brown C.T."/>
            <person name="Hug L.A."/>
            <person name="Sharon I."/>
            <person name="Castelle C.J."/>
            <person name="Probst A.J."/>
            <person name="Thomas B.C."/>
            <person name="Singh A."/>
            <person name="Wilkins M.J."/>
            <person name="Karaoz U."/>
            <person name="Brodie E.L."/>
            <person name="Williams K.H."/>
            <person name="Hubbard S.S."/>
            <person name="Banfield J.F."/>
        </authorList>
    </citation>
    <scope>NUCLEOTIDE SEQUENCE [LARGE SCALE GENOMIC DNA]</scope>
</reference>
<dbReference type="Proteomes" id="UP000177067">
    <property type="component" value="Unassembled WGS sequence"/>
</dbReference>
<dbReference type="SMART" id="SM00842">
    <property type="entry name" value="FtsA"/>
    <property type="match status" value="1"/>
</dbReference>
<dbReference type="PIRSF" id="PIRSF003101">
    <property type="entry name" value="FtsA"/>
    <property type="match status" value="1"/>
</dbReference>
<comment type="function">
    <text evidence="5 6">Cell division protein that is involved in the assembly of the Z ring. May serve as a membrane anchor for the Z ring.</text>
</comment>
<gene>
    <name evidence="5" type="primary">ftsA</name>
    <name evidence="8" type="ORF">A2725_01430</name>
</gene>
<comment type="subcellular location">
    <subcellularLocation>
        <location evidence="5">Cell membrane</location>
        <topology evidence="5">Peripheral membrane protein</topology>
        <orientation evidence="5">Cytoplasmic side</orientation>
    </subcellularLocation>
    <text evidence="5">Localizes to the Z ring in an FtsZ-dependent manner. Targeted to the membrane through a conserved C-terminal amphipathic helix.</text>
</comment>
<evidence type="ECO:0000313" key="8">
    <source>
        <dbReference type="EMBL" id="OGH59469.1"/>
    </source>
</evidence>
<comment type="caution">
    <text evidence="8">The sequence shown here is derived from an EMBL/GenBank/DDBJ whole genome shotgun (WGS) entry which is preliminary data.</text>
</comment>
<dbReference type="NCBIfam" id="TIGR01174">
    <property type="entry name" value="ftsA"/>
    <property type="match status" value="1"/>
</dbReference>